<reference evidence="7" key="1">
    <citation type="submission" date="2020-11" db="EMBL/GenBank/DDBJ databases">
        <title>Isolation and identification of active actinomycetes.</title>
        <authorList>
            <person name="Sun X."/>
        </authorList>
    </citation>
    <scope>NUCLEOTIDE SEQUENCE</scope>
    <source>
        <strain evidence="7">NEAU-A11</strain>
    </source>
</reference>
<dbReference type="FunFam" id="1.10.630.10:FF:000018">
    <property type="entry name" value="Cytochrome P450 monooxygenase"/>
    <property type="match status" value="1"/>
</dbReference>
<comment type="caution">
    <text evidence="7">The sequence shown here is derived from an EMBL/GenBank/DDBJ whole genome shotgun (WGS) entry which is preliminary data.</text>
</comment>
<dbReference type="PRINTS" id="PR00359">
    <property type="entry name" value="BP450"/>
</dbReference>
<evidence type="ECO:0000313" key="7">
    <source>
        <dbReference type="EMBL" id="MBG0566355.1"/>
    </source>
</evidence>
<gene>
    <name evidence="7" type="ORF">I4J89_33400</name>
</gene>
<evidence type="ECO:0000256" key="1">
    <source>
        <dbReference type="ARBA" id="ARBA00010617"/>
    </source>
</evidence>
<dbReference type="Proteomes" id="UP000598146">
    <property type="component" value="Unassembled WGS sequence"/>
</dbReference>
<keyword evidence="4" id="KW-0560">Oxidoreductase</keyword>
<evidence type="ECO:0000256" key="4">
    <source>
        <dbReference type="ARBA" id="ARBA00023002"/>
    </source>
</evidence>
<protein>
    <submittedName>
        <fullName evidence="7">Cytochrome P450</fullName>
    </submittedName>
</protein>
<dbReference type="Gene3D" id="1.10.630.10">
    <property type="entry name" value="Cytochrome P450"/>
    <property type="match status" value="1"/>
</dbReference>
<dbReference type="GO" id="GO:0008395">
    <property type="term" value="F:steroid hydroxylase activity"/>
    <property type="evidence" value="ECO:0007669"/>
    <property type="project" value="TreeGrafter"/>
</dbReference>
<dbReference type="GO" id="GO:0020037">
    <property type="term" value="F:heme binding"/>
    <property type="evidence" value="ECO:0007669"/>
    <property type="project" value="InterPro"/>
</dbReference>
<dbReference type="AlphaFoldDB" id="A0A931G0W6"/>
<dbReference type="InterPro" id="IPR036396">
    <property type="entry name" value="Cyt_P450_sf"/>
</dbReference>
<dbReference type="RefSeq" id="WP_196418136.1">
    <property type="nucleotide sequence ID" value="NZ_JADQTO010000020.1"/>
</dbReference>
<evidence type="ECO:0000256" key="5">
    <source>
        <dbReference type="ARBA" id="ARBA00023004"/>
    </source>
</evidence>
<dbReference type="PANTHER" id="PTHR46696">
    <property type="entry name" value="P450, PUTATIVE (EUROFUNG)-RELATED"/>
    <property type="match status" value="1"/>
</dbReference>
<accession>A0A931G0W6</accession>
<dbReference type="SUPFAM" id="SSF48264">
    <property type="entry name" value="Cytochrome P450"/>
    <property type="match status" value="1"/>
</dbReference>
<dbReference type="EMBL" id="JADQTO010000020">
    <property type="protein sequence ID" value="MBG0566355.1"/>
    <property type="molecule type" value="Genomic_DNA"/>
</dbReference>
<organism evidence="7 8">
    <name type="scientific">Actinoplanes aureus</name>
    <dbReference type="NCBI Taxonomy" id="2792083"/>
    <lineage>
        <taxon>Bacteria</taxon>
        <taxon>Bacillati</taxon>
        <taxon>Actinomycetota</taxon>
        <taxon>Actinomycetes</taxon>
        <taxon>Micromonosporales</taxon>
        <taxon>Micromonosporaceae</taxon>
        <taxon>Actinoplanes</taxon>
    </lineage>
</organism>
<dbReference type="InterPro" id="IPR002397">
    <property type="entry name" value="Cyt_P450_B"/>
</dbReference>
<evidence type="ECO:0000313" key="8">
    <source>
        <dbReference type="Proteomes" id="UP000598146"/>
    </source>
</evidence>
<evidence type="ECO:0000256" key="3">
    <source>
        <dbReference type="ARBA" id="ARBA00022723"/>
    </source>
</evidence>
<keyword evidence="8" id="KW-1185">Reference proteome</keyword>
<dbReference type="GO" id="GO:0005506">
    <property type="term" value="F:iron ion binding"/>
    <property type="evidence" value="ECO:0007669"/>
    <property type="project" value="InterPro"/>
</dbReference>
<sequence>MRPVPDDLEAVDLTDPSTFIEHDQYAMWRRFRAERPVYRHAGDPGFWVLTRYADVKRVYRDDQNFTSERGNVLQTLLAGADTGAGQMLVVTDGPRHTAIRKLILESFSPRALQPVMDRLAARTKSLLDELIGAGTVDFAAQFADRVPIATICDLLGVPPSDHSLLLDLNKKALSSTDGGDFTDVSHNARISILYYFAALAQDRRDEPRDDVVSALANTLVDGQPLSDQEVALNSYSLMLGGDETSRLSMIGSIKAFHDFPDQWRALKDGSASVASAVEEILRFTSPAMAFGRRTLADVSIGGEQIAADSIVTLWNTAANRDESVFPDAERFLIGRTPNRHMALGYGPHFCLGAFLARAELGAMLEVLRGGVSHIESCGPAKPIYSNALTGMSSLPASLAPAI</sequence>
<dbReference type="GO" id="GO:0036199">
    <property type="term" value="F:cholest-4-en-3-one 26-monooxygenase activity"/>
    <property type="evidence" value="ECO:0007669"/>
    <property type="project" value="TreeGrafter"/>
</dbReference>
<evidence type="ECO:0000256" key="2">
    <source>
        <dbReference type="ARBA" id="ARBA00022617"/>
    </source>
</evidence>
<dbReference type="PANTHER" id="PTHR46696:SF4">
    <property type="entry name" value="BIOTIN BIOSYNTHESIS CYTOCHROME P450"/>
    <property type="match status" value="1"/>
</dbReference>
<name>A0A931G0W6_9ACTN</name>
<dbReference type="GO" id="GO:0006707">
    <property type="term" value="P:cholesterol catabolic process"/>
    <property type="evidence" value="ECO:0007669"/>
    <property type="project" value="TreeGrafter"/>
</dbReference>
<dbReference type="GO" id="GO:0017000">
    <property type="term" value="P:antibiotic biosynthetic process"/>
    <property type="evidence" value="ECO:0007669"/>
    <property type="project" value="UniProtKB-ARBA"/>
</dbReference>
<keyword evidence="5" id="KW-0408">Iron</keyword>
<keyword evidence="6" id="KW-0503">Monooxygenase</keyword>
<dbReference type="CDD" id="cd11033">
    <property type="entry name" value="CYP142-like"/>
    <property type="match status" value="1"/>
</dbReference>
<keyword evidence="3" id="KW-0479">Metal-binding</keyword>
<proteinExistence type="inferred from homology"/>
<dbReference type="InterPro" id="IPR001128">
    <property type="entry name" value="Cyt_P450"/>
</dbReference>
<comment type="similarity">
    <text evidence="1">Belongs to the cytochrome P450 family.</text>
</comment>
<dbReference type="Pfam" id="PF00067">
    <property type="entry name" value="p450"/>
    <property type="match status" value="1"/>
</dbReference>
<keyword evidence="2" id="KW-0349">Heme</keyword>
<evidence type="ECO:0000256" key="6">
    <source>
        <dbReference type="ARBA" id="ARBA00023033"/>
    </source>
</evidence>